<dbReference type="AlphaFoldDB" id="A0A817UHJ2"/>
<dbReference type="EMBL" id="CAJNYD010001345">
    <property type="protein sequence ID" value="CAF3331573.1"/>
    <property type="molecule type" value="Genomic_DNA"/>
</dbReference>
<sequence>MKSSNDTLPSSNLIRETIIFLDERRDCSSSSNPQQSQEARKTSTIALREDEKLKNGRSSKSRLFLAPTPHKKSVDLQCSKTRNLKSNNDNLPSTFEELKTELKTNNDETTEDPTQSTIGTTKIDQNLLKSEACSLQNSQKTEDTINETVIEQLNLSKDTGQKLVSLEEKLAENQELNIIGIMNLSSMNLTDDDIPSILQRAFVEQKKKCIGLILRDNGLTSVGVRMLVDALLATRTKLAYLSFSNNAAIGDRGIEHLARLLQTNRSITFLALPNTGMTDRSVRLLADILCNVDPKSSCSPLEKLHISFNKSITDESLEALTQILEQNQTLKVLSVQHCGLSDKGRRRLRHASAKKKKKKFSLSE</sequence>
<accession>A0A817UHJ2</accession>
<evidence type="ECO:0000313" key="6">
    <source>
        <dbReference type="EMBL" id="CAF3555600.1"/>
    </source>
</evidence>
<dbReference type="GO" id="GO:0005856">
    <property type="term" value="C:cytoskeleton"/>
    <property type="evidence" value="ECO:0007669"/>
    <property type="project" value="UniProtKB-SubCell"/>
</dbReference>
<reference evidence="5" key="1">
    <citation type="submission" date="2021-02" db="EMBL/GenBank/DDBJ databases">
        <authorList>
            <person name="Nowell W R."/>
        </authorList>
    </citation>
    <scope>NUCLEOTIDE SEQUENCE</scope>
</reference>
<comment type="caution">
    <text evidence="5">The sequence shown here is derived from an EMBL/GenBank/DDBJ whole genome shotgun (WGS) entry which is preliminary data.</text>
</comment>
<dbReference type="Proteomes" id="UP000663833">
    <property type="component" value="Unassembled WGS sequence"/>
</dbReference>
<keyword evidence="2" id="KW-0963">Cytoplasm</keyword>
<dbReference type="InterPro" id="IPR052410">
    <property type="entry name" value="DRC5"/>
</dbReference>
<gene>
    <name evidence="7" type="ORF">FME351_LOCUS23268</name>
    <name evidence="6" type="ORF">GRG538_LOCUS20464</name>
    <name evidence="5" type="ORF">LUA448_LOCUS11141</name>
</gene>
<dbReference type="SMART" id="SM00367">
    <property type="entry name" value="LRR_CC"/>
    <property type="match status" value="2"/>
</dbReference>
<dbReference type="SUPFAM" id="SSF52047">
    <property type="entry name" value="RNI-like"/>
    <property type="match status" value="1"/>
</dbReference>
<dbReference type="InterPro" id="IPR006553">
    <property type="entry name" value="Leu-rich_rpt_Cys-con_subtyp"/>
</dbReference>
<dbReference type="EMBL" id="CAJNYU010003040">
    <property type="protein sequence ID" value="CAF3627522.1"/>
    <property type="molecule type" value="Genomic_DNA"/>
</dbReference>
<comment type="subcellular location">
    <subcellularLocation>
        <location evidence="1">Cytoplasm</location>
        <location evidence="1">Cytoskeleton</location>
    </subcellularLocation>
</comment>
<evidence type="ECO:0000256" key="2">
    <source>
        <dbReference type="ARBA" id="ARBA00022490"/>
    </source>
</evidence>
<protein>
    <submittedName>
        <fullName evidence="5">Uncharacterized protein</fullName>
    </submittedName>
</protein>
<evidence type="ECO:0000256" key="3">
    <source>
        <dbReference type="ARBA" id="ARBA00023212"/>
    </source>
</evidence>
<dbReference type="InterPro" id="IPR032675">
    <property type="entry name" value="LRR_dom_sf"/>
</dbReference>
<evidence type="ECO:0000256" key="4">
    <source>
        <dbReference type="SAM" id="MobiDB-lite"/>
    </source>
</evidence>
<name>A0A817UHJ2_9BILA</name>
<feature type="compositionally biased region" description="Polar residues" evidence="4">
    <location>
        <begin position="28"/>
        <end position="45"/>
    </location>
</feature>
<evidence type="ECO:0000313" key="7">
    <source>
        <dbReference type="EMBL" id="CAF3627522.1"/>
    </source>
</evidence>
<keyword evidence="3" id="KW-0206">Cytoskeleton</keyword>
<dbReference type="Proteomes" id="UP000663869">
    <property type="component" value="Unassembled WGS sequence"/>
</dbReference>
<evidence type="ECO:0000313" key="8">
    <source>
        <dbReference type="Proteomes" id="UP000663833"/>
    </source>
</evidence>
<evidence type="ECO:0000256" key="1">
    <source>
        <dbReference type="ARBA" id="ARBA00004245"/>
    </source>
</evidence>
<dbReference type="Pfam" id="PF13516">
    <property type="entry name" value="LRR_6"/>
    <property type="match status" value="2"/>
</dbReference>
<dbReference type="PANTHER" id="PTHR24107">
    <property type="entry name" value="YNEIN REGULATORY COMPLEX SUBUNIT 5"/>
    <property type="match status" value="1"/>
</dbReference>
<feature type="region of interest" description="Disordered" evidence="4">
    <location>
        <begin position="26"/>
        <end position="60"/>
    </location>
</feature>
<proteinExistence type="predicted"/>
<dbReference type="InterPro" id="IPR001611">
    <property type="entry name" value="Leu-rich_rpt"/>
</dbReference>
<organism evidence="5 8">
    <name type="scientific">Rotaria socialis</name>
    <dbReference type="NCBI Taxonomy" id="392032"/>
    <lineage>
        <taxon>Eukaryota</taxon>
        <taxon>Metazoa</taxon>
        <taxon>Spiralia</taxon>
        <taxon>Gnathifera</taxon>
        <taxon>Rotifera</taxon>
        <taxon>Eurotatoria</taxon>
        <taxon>Bdelloidea</taxon>
        <taxon>Philodinida</taxon>
        <taxon>Philodinidae</taxon>
        <taxon>Rotaria</taxon>
    </lineage>
</organism>
<dbReference type="EMBL" id="CAJNYT010003385">
    <property type="protein sequence ID" value="CAF3555600.1"/>
    <property type="molecule type" value="Genomic_DNA"/>
</dbReference>
<dbReference type="Proteomes" id="UP000663872">
    <property type="component" value="Unassembled WGS sequence"/>
</dbReference>
<dbReference type="Gene3D" id="3.80.10.10">
    <property type="entry name" value="Ribonuclease Inhibitor"/>
    <property type="match status" value="1"/>
</dbReference>
<evidence type="ECO:0000313" key="5">
    <source>
        <dbReference type="EMBL" id="CAF3331573.1"/>
    </source>
</evidence>